<evidence type="ECO:0000256" key="10">
    <source>
        <dbReference type="ARBA" id="ARBA00023136"/>
    </source>
</evidence>
<evidence type="ECO:0000256" key="3">
    <source>
        <dbReference type="ARBA" id="ARBA00013650"/>
    </source>
</evidence>
<comment type="subcellular location">
    <subcellularLocation>
        <location evidence="1">Mitochondrion inner membrane</location>
        <topology evidence="1">Single-pass membrane protein</topology>
    </subcellularLocation>
</comment>
<comment type="similarity">
    <text evidence="2">Belongs to the peptidase S26 family. IMP2 subfamily.</text>
</comment>
<dbReference type="InterPro" id="IPR000223">
    <property type="entry name" value="Pept_S26A_signal_pept_1"/>
</dbReference>
<evidence type="ECO:0000259" key="12">
    <source>
        <dbReference type="Pfam" id="PF10502"/>
    </source>
</evidence>
<dbReference type="STRING" id="196109.A0A136JF74"/>
<evidence type="ECO:0000313" key="14">
    <source>
        <dbReference type="Proteomes" id="UP000070501"/>
    </source>
</evidence>
<feature type="domain" description="Peptidase S26" evidence="12">
    <location>
        <begin position="43"/>
        <end position="130"/>
    </location>
</feature>
<keyword evidence="7" id="KW-0378">Hydrolase</keyword>
<dbReference type="GO" id="GO:0006627">
    <property type="term" value="P:protein processing involved in protein targeting to mitochondrion"/>
    <property type="evidence" value="ECO:0007669"/>
    <property type="project" value="InterPro"/>
</dbReference>
<dbReference type="GO" id="GO:0042720">
    <property type="term" value="C:mitochondrial inner membrane peptidase complex"/>
    <property type="evidence" value="ECO:0007669"/>
    <property type="project" value="InterPro"/>
</dbReference>
<dbReference type="Gene3D" id="2.10.109.10">
    <property type="entry name" value="Umud Fragment, subunit A"/>
    <property type="match status" value="1"/>
</dbReference>
<evidence type="ECO:0000256" key="7">
    <source>
        <dbReference type="ARBA" id="ARBA00022801"/>
    </source>
</evidence>
<gene>
    <name evidence="13" type="ORF">Micbo1qcDRAFT_157820</name>
</gene>
<dbReference type="Proteomes" id="UP000070501">
    <property type="component" value="Unassembled WGS sequence"/>
</dbReference>
<keyword evidence="8" id="KW-1133">Transmembrane helix</keyword>
<keyword evidence="4" id="KW-0645">Protease</keyword>
<evidence type="ECO:0000256" key="11">
    <source>
        <dbReference type="PIRSR" id="PIRSR600223-1"/>
    </source>
</evidence>
<reference evidence="14" key="1">
    <citation type="submission" date="2016-02" db="EMBL/GenBank/DDBJ databases">
        <title>Draft genome sequence of Microdochium bolleyi, a fungal endophyte of beachgrass.</title>
        <authorList>
            <consortium name="DOE Joint Genome Institute"/>
            <person name="David A.S."/>
            <person name="May G."/>
            <person name="Haridas S."/>
            <person name="Lim J."/>
            <person name="Wang M."/>
            <person name="Labutti K."/>
            <person name="Lipzen A."/>
            <person name="Barry K."/>
            <person name="Grigoriev I.V."/>
        </authorList>
    </citation>
    <scope>NUCLEOTIDE SEQUENCE [LARGE SCALE GENOMIC DNA]</scope>
    <source>
        <strain evidence="14">J235TASD1</strain>
    </source>
</reference>
<evidence type="ECO:0000256" key="9">
    <source>
        <dbReference type="ARBA" id="ARBA00023128"/>
    </source>
</evidence>
<dbReference type="InterPro" id="IPR019533">
    <property type="entry name" value="Peptidase_S26"/>
</dbReference>
<name>A0A136JF74_9PEZI</name>
<evidence type="ECO:0000256" key="1">
    <source>
        <dbReference type="ARBA" id="ARBA00004434"/>
    </source>
</evidence>
<dbReference type="EMBL" id="KQ964246">
    <property type="protein sequence ID" value="KXJ95758.1"/>
    <property type="molecule type" value="Genomic_DNA"/>
</dbReference>
<keyword evidence="6" id="KW-0999">Mitochondrion inner membrane</keyword>
<keyword evidence="10" id="KW-0472">Membrane</keyword>
<dbReference type="PANTHER" id="PTHR46041">
    <property type="entry name" value="MITOCHONDRIAL INNER MEMBRANE PROTEASE SUBUNIT 2"/>
    <property type="match status" value="1"/>
</dbReference>
<dbReference type="SUPFAM" id="SSF51306">
    <property type="entry name" value="LexA/Signal peptidase"/>
    <property type="match status" value="1"/>
</dbReference>
<sequence>MMWRPLLRPAVPLLGVQKVQARAHSQVPPTRSKLRSRAMFAASTLLWMPVIIMFNELVAEVTWINGASMYPFFNADKDSTTRNDIVLNYKFKAQEGLRRGMIVTFWNPTNPESTAVKRIVGLEGDVVRTRSPFPESVVRVPEYHVWVQGDGSARDNLDSNTYGPVPIGLITGRVTHILYPFHKVGRVRWWEHMIKGQRQ</sequence>
<keyword evidence="5" id="KW-0812">Transmembrane</keyword>
<dbReference type="Pfam" id="PF10502">
    <property type="entry name" value="Peptidase_S26"/>
    <property type="match status" value="1"/>
</dbReference>
<evidence type="ECO:0000256" key="2">
    <source>
        <dbReference type="ARBA" id="ARBA00007066"/>
    </source>
</evidence>
<dbReference type="InParanoid" id="A0A136JF74"/>
<dbReference type="OrthoDB" id="9996127at2759"/>
<feature type="active site" evidence="11">
    <location>
        <position position="117"/>
    </location>
</feature>
<keyword evidence="14" id="KW-1185">Reference proteome</keyword>
<dbReference type="CDD" id="cd06530">
    <property type="entry name" value="S26_SPase_I"/>
    <property type="match status" value="1"/>
</dbReference>
<protein>
    <recommendedName>
        <fullName evidence="3">Mitochondrial inner membrane protease subunit 2</fullName>
    </recommendedName>
</protein>
<proteinExistence type="inferred from homology"/>
<dbReference type="InterPro" id="IPR037730">
    <property type="entry name" value="IMP2"/>
</dbReference>
<evidence type="ECO:0000256" key="5">
    <source>
        <dbReference type="ARBA" id="ARBA00022692"/>
    </source>
</evidence>
<evidence type="ECO:0000313" key="13">
    <source>
        <dbReference type="EMBL" id="KXJ95758.1"/>
    </source>
</evidence>
<dbReference type="InterPro" id="IPR036286">
    <property type="entry name" value="LexA/Signal_pep-like_sf"/>
</dbReference>
<evidence type="ECO:0000256" key="8">
    <source>
        <dbReference type="ARBA" id="ARBA00022989"/>
    </source>
</evidence>
<dbReference type="PANTHER" id="PTHR46041:SF2">
    <property type="entry name" value="MITOCHONDRIAL INNER MEMBRANE PROTEASE SUBUNIT 2"/>
    <property type="match status" value="1"/>
</dbReference>
<dbReference type="PRINTS" id="PR00727">
    <property type="entry name" value="LEADERPTASE"/>
</dbReference>
<dbReference type="GO" id="GO:0004252">
    <property type="term" value="F:serine-type endopeptidase activity"/>
    <property type="evidence" value="ECO:0007669"/>
    <property type="project" value="InterPro"/>
</dbReference>
<dbReference type="AlphaFoldDB" id="A0A136JF74"/>
<dbReference type="FunCoup" id="A0A136JF74">
    <property type="interactions" value="342"/>
</dbReference>
<evidence type="ECO:0000256" key="6">
    <source>
        <dbReference type="ARBA" id="ARBA00022792"/>
    </source>
</evidence>
<organism evidence="13 14">
    <name type="scientific">Microdochium bolleyi</name>
    <dbReference type="NCBI Taxonomy" id="196109"/>
    <lineage>
        <taxon>Eukaryota</taxon>
        <taxon>Fungi</taxon>
        <taxon>Dikarya</taxon>
        <taxon>Ascomycota</taxon>
        <taxon>Pezizomycotina</taxon>
        <taxon>Sordariomycetes</taxon>
        <taxon>Xylariomycetidae</taxon>
        <taxon>Xylariales</taxon>
        <taxon>Microdochiaceae</taxon>
        <taxon>Microdochium</taxon>
    </lineage>
</organism>
<evidence type="ECO:0000256" key="4">
    <source>
        <dbReference type="ARBA" id="ARBA00022670"/>
    </source>
</evidence>
<feature type="active site" evidence="11">
    <location>
        <position position="68"/>
    </location>
</feature>
<keyword evidence="9" id="KW-0496">Mitochondrion</keyword>
<dbReference type="GO" id="GO:0006465">
    <property type="term" value="P:signal peptide processing"/>
    <property type="evidence" value="ECO:0007669"/>
    <property type="project" value="InterPro"/>
</dbReference>
<accession>A0A136JF74</accession>